<dbReference type="InterPro" id="IPR000281">
    <property type="entry name" value="HTH_RpiR"/>
</dbReference>
<evidence type="ECO:0000256" key="2">
    <source>
        <dbReference type="ARBA" id="ARBA00023125"/>
    </source>
</evidence>
<dbReference type="InterPro" id="IPR009057">
    <property type="entry name" value="Homeodomain-like_sf"/>
</dbReference>
<dbReference type="PROSITE" id="PS51071">
    <property type="entry name" value="HTH_RPIR"/>
    <property type="match status" value="1"/>
</dbReference>
<dbReference type="PANTHER" id="PTHR30514:SF21">
    <property type="entry name" value="RPIR-FAMILY TRANSCRIPTIONAL REGULATOR"/>
    <property type="match status" value="1"/>
</dbReference>
<dbReference type="AlphaFoldDB" id="A0A3E0K3R8"/>
<dbReference type="PROSITE" id="PS51464">
    <property type="entry name" value="SIS"/>
    <property type="match status" value="1"/>
</dbReference>
<protein>
    <submittedName>
        <fullName evidence="6">DNA-binding protein</fullName>
    </submittedName>
</protein>
<dbReference type="Gene3D" id="3.40.50.10490">
    <property type="entry name" value="Glucose-6-phosphate isomerase like protein, domain 1"/>
    <property type="match status" value="1"/>
</dbReference>
<gene>
    <name evidence="6" type="ORF">C6P37_09265</name>
</gene>
<keyword evidence="3" id="KW-0804">Transcription</keyword>
<dbReference type="RefSeq" id="WP_276643692.1">
    <property type="nucleotide sequence ID" value="NZ_QEVZ01000013.1"/>
</dbReference>
<dbReference type="Gene3D" id="1.10.10.10">
    <property type="entry name" value="Winged helix-like DNA-binding domain superfamily/Winged helix DNA-binding domain"/>
    <property type="match status" value="1"/>
</dbReference>
<evidence type="ECO:0000256" key="3">
    <source>
        <dbReference type="ARBA" id="ARBA00023163"/>
    </source>
</evidence>
<evidence type="ECO:0000259" key="5">
    <source>
        <dbReference type="PROSITE" id="PS51464"/>
    </source>
</evidence>
<dbReference type="SUPFAM" id="SSF46689">
    <property type="entry name" value="Homeodomain-like"/>
    <property type="match status" value="1"/>
</dbReference>
<evidence type="ECO:0000313" key="7">
    <source>
        <dbReference type="Proteomes" id="UP000257014"/>
    </source>
</evidence>
<dbReference type="GO" id="GO:0003677">
    <property type="term" value="F:DNA binding"/>
    <property type="evidence" value="ECO:0007669"/>
    <property type="project" value="UniProtKB-KW"/>
</dbReference>
<dbReference type="Proteomes" id="UP000257014">
    <property type="component" value="Unassembled WGS sequence"/>
</dbReference>
<keyword evidence="2 6" id="KW-0238">DNA-binding</keyword>
<organism evidence="6 7">
    <name type="scientific">Caldibacillus debilis</name>
    <dbReference type="NCBI Taxonomy" id="301148"/>
    <lineage>
        <taxon>Bacteria</taxon>
        <taxon>Bacillati</taxon>
        <taxon>Bacillota</taxon>
        <taxon>Bacilli</taxon>
        <taxon>Bacillales</taxon>
        <taxon>Bacillaceae</taxon>
        <taxon>Caldibacillus</taxon>
    </lineage>
</organism>
<dbReference type="PANTHER" id="PTHR30514">
    <property type="entry name" value="GLUCOKINASE"/>
    <property type="match status" value="1"/>
</dbReference>
<name>A0A3E0K3R8_9BACI</name>
<sequence>MQAFQKRLMQFREKLSPLEVQVLDYILRHPEEVIRLSVEEMAKKIFVSTATISRTCRRIGFRGFQDFKYELSKNIAQAAQPPASPPSYLLSQHMERVKREMEKTLQSIDEEKIKRAAEYIEQSTHIELFGVGNSLPICVDAARKLMFSGKICHAREDWDELRSAANSLTEKDLAILVSYSGETLYMLEYAQILKSRKVKTVTITGTPHNRLQQEADLALHAHIVHCYFDDLDMCSRFPLSIILDFIIITYLNLKNNAGKERDR</sequence>
<dbReference type="InterPro" id="IPR046348">
    <property type="entry name" value="SIS_dom_sf"/>
</dbReference>
<dbReference type="InterPro" id="IPR036388">
    <property type="entry name" value="WH-like_DNA-bd_sf"/>
</dbReference>
<dbReference type="SUPFAM" id="SSF53697">
    <property type="entry name" value="SIS domain"/>
    <property type="match status" value="1"/>
</dbReference>
<comment type="caution">
    <text evidence="6">The sequence shown here is derived from an EMBL/GenBank/DDBJ whole genome shotgun (WGS) entry which is preliminary data.</text>
</comment>
<dbReference type="InterPro" id="IPR047640">
    <property type="entry name" value="RpiR-like"/>
</dbReference>
<evidence type="ECO:0000259" key="4">
    <source>
        <dbReference type="PROSITE" id="PS51071"/>
    </source>
</evidence>
<dbReference type="Pfam" id="PF01418">
    <property type="entry name" value="HTH_6"/>
    <property type="match status" value="1"/>
</dbReference>
<dbReference type="GO" id="GO:1901135">
    <property type="term" value="P:carbohydrate derivative metabolic process"/>
    <property type="evidence" value="ECO:0007669"/>
    <property type="project" value="InterPro"/>
</dbReference>
<evidence type="ECO:0000256" key="1">
    <source>
        <dbReference type="ARBA" id="ARBA00023015"/>
    </source>
</evidence>
<accession>A0A3E0K3R8</accession>
<dbReference type="EMBL" id="QEWE01000018">
    <property type="protein sequence ID" value="REJ28150.1"/>
    <property type="molecule type" value="Genomic_DNA"/>
</dbReference>
<dbReference type="InterPro" id="IPR035472">
    <property type="entry name" value="RpiR-like_SIS"/>
</dbReference>
<evidence type="ECO:0000313" key="6">
    <source>
        <dbReference type="EMBL" id="REJ28150.1"/>
    </source>
</evidence>
<dbReference type="GO" id="GO:0097367">
    <property type="term" value="F:carbohydrate derivative binding"/>
    <property type="evidence" value="ECO:0007669"/>
    <property type="project" value="InterPro"/>
</dbReference>
<dbReference type="CDD" id="cd05013">
    <property type="entry name" value="SIS_RpiR"/>
    <property type="match status" value="1"/>
</dbReference>
<proteinExistence type="predicted"/>
<feature type="domain" description="HTH rpiR-type" evidence="4">
    <location>
        <begin position="2"/>
        <end position="78"/>
    </location>
</feature>
<reference evidence="6 7" key="1">
    <citation type="submission" date="2018-03" db="EMBL/GenBank/DDBJ databases">
        <authorList>
            <person name="Keele B.F."/>
        </authorList>
    </citation>
    <scope>NUCLEOTIDE SEQUENCE [LARGE SCALE GENOMIC DNA]</scope>
    <source>
        <strain evidence="6">ZCTH4_d</strain>
    </source>
</reference>
<keyword evidence="1" id="KW-0805">Transcription regulation</keyword>
<feature type="domain" description="SIS" evidence="5">
    <location>
        <begin position="116"/>
        <end position="256"/>
    </location>
</feature>
<dbReference type="Pfam" id="PF01380">
    <property type="entry name" value="SIS"/>
    <property type="match status" value="1"/>
</dbReference>
<dbReference type="InterPro" id="IPR001347">
    <property type="entry name" value="SIS_dom"/>
</dbReference>
<dbReference type="GO" id="GO:0003700">
    <property type="term" value="F:DNA-binding transcription factor activity"/>
    <property type="evidence" value="ECO:0007669"/>
    <property type="project" value="InterPro"/>
</dbReference>